<reference evidence="3 4" key="1">
    <citation type="submission" date="2014-12" db="EMBL/GenBank/DDBJ databases">
        <title>Draft genome sequence of Paenibacillus kamchatkensis strain B-2647.</title>
        <authorList>
            <person name="Karlyshev A.V."/>
            <person name="Kudryashova E.B."/>
        </authorList>
    </citation>
    <scope>NUCLEOTIDE SEQUENCE [LARGE SCALE GENOMIC DNA]</scope>
    <source>
        <strain evidence="3 4">VKM B-2647</strain>
    </source>
</reference>
<feature type="compositionally biased region" description="Basic residues" evidence="1">
    <location>
        <begin position="358"/>
        <end position="367"/>
    </location>
</feature>
<name>A0ABR5AGJ4_9BACL</name>
<dbReference type="InterPro" id="IPR045962">
    <property type="entry name" value="DUF6382"/>
</dbReference>
<feature type="region of interest" description="Disordered" evidence="1">
    <location>
        <begin position="401"/>
        <end position="441"/>
    </location>
</feature>
<keyword evidence="4" id="KW-1185">Reference proteome</keyword>
<gene>
    <name evidence="3" type="ORF">SD70_15215</name>
</gene>
<dbReference type="RefSeq" id="WP_041048372.1">
    <property type="nucleotide sequence ID" value="NZ_JXAK01000025.1"/>
</dbReference>
<organism evidence="3 4">
    <name type="scientific">Gordoniibacillus kamchatkensis</name>
    <dbReference type="NCBI Taxonomy" id="1590651"/>
    <lineage>
        <taxon>Bacteria</taxon>
        <taxon>Bacillati</taxon>
        <taxon>Bacillota</taxon>
        <taxon>Bacilli</taxon>
        <taxon>Bacillales</taxon>
        <taxon>Paenibacillaceae</taxon>
        <taxon>Gordoniibacillus</taxon>
    </lineage>
</organism>
<accession>A0ABR5AGJ4</accession>
<dbReference type="Pfam" id="PF19909">
    <property type="entry name" value="DUF6382"/>
    <property type="match status" value="1"/>
</dbReference>
<proteinExistence type="predicted"/>
<feature type="domain" description="DUF6382" evidence="2">
    <location>
        <begin position="29"/>
        <end position="160"/>
    </location>
</feature>
<evidence type="ECO:0000259" key="2">
    <source>
        <dbReference type="Pfam" id="PF19909"/>
    </source>
</evidence>
<feature type="compositionally biased region" description="Basic residues" evidence="1">
    <location>
        <begin position="414"/>
        <end position="429"/>
    </location>
</feature>
<evidence type="ECO:0000256" key="1">
    <source>
        <dbReference type="SAM" id="MobiDB-lite"/>
    </source>
</evidence>
<protein>
    <recommendedName>
        <fullName evidence="2">DUF6382 domain-containing protein</fullName>
    </recommendedName>
</protein>
<feature type="region of interest" description="Disordered" evidence="1">
    <location>
        <begin position="325"/>
        <end position="387"/>
    </location>
</feature>
<evidence type="ECO:0000313" key="4">
    <source>
        <dbReference type="Proteomes" id="UP000031967"/>
    </source>
</evidence>
<dbReference type="EMBL" id="JXAK01000025">
    <property type="protein sequence ID" value="KIL40171.1"/>
    <property type="molecule type" value="Genomic_DNA"/>
</dbReference>
<dbReference type="Proteomes" id="UP000031967">
    <property type="component" value="Unassembled WGS sequence"/>
</dbReference>
<sequence>MQQIFGLNYDYEYRNGTNLVLFRDGGIREEELSRIQTKMLQIGQVPRLLPFVAEHVDGHVRLLYDIGSRRMLQQALCSEPLGVLQALQLLITVTATLEECRSFMLRESGFIMRETFLFAGADLTDVAFVYVPITGVETPPIAEELERFIRAVSAYVPAEDRSVLISFAEYCRNGAFRVKELKRKLIEQLTVSSMSERFIDSSNNKPQNETLWSDPLFDLDEKPITGAGDAADASDVHGIADISALPDKADDESSILPAPFRKRLSVLVAAAGVVCCGWLWNRWLEQPSVPLLQISLGATLLALDGWLLVRFAIMHTRWPVKGLKRTTHKEVQTDQPRQMTVRPIPGKRHLHSEWSPASKRRARRNRHPNNEWSTASKRRERRKQYPSGKWLLIRKERSYSQRRLHGQRPLRSYRLPHSKRPLPGRRLRCNKPLPSRYRSRSRIRSIRSNTTPLLPSIRPCCASPPT</sequence>
<evidence type="ECO:0000313" key="3">
    <source>
        <dbReference type="EMBL" id="KIL40171.1"/>
    </source>
</evidence>
<comment type="caution">
    <text evidence="3">The sequence shown here is derived from an EMBL/GenBank/DDBJ whole genome shotgun (WGS) entry which is preliminary data.</text>
</comment>